<feature type="region of interest" description="Disordered" evidence="1">
    <location>
        <begin position="81"/>
        <end position="142"/>
    </location>
</feature>
<dbReference type="EMBL" id="KJ605395">
    <property type="protein sequence ID" value="AIU93888.1"/>
    <property type="molecule type" value="Genomic_DNA"/>
</dbReference>
<evidence type="ECO:0000259" key="2">
    <source>
        <dbReference type="Pfam" id="PF13936"/>
    </source>
</evidence>
<evidence type="ECO:0000313" key="3">
    <source>
        <dbReference type="EMBL" id="AIU93888.1"/>
    </source>
</evidence>
<reference evidence="3" key="1">
    <citation type="submission" date="2014-03" db="EMBL/GenBank/DDBJ databases">
        <authorList>
            <person name="Zhang G."/>
            <person name="Zhu L."/>
            <person name="Fang P."/>
        </authorList>
    </citation>
    <scope>NUCLEOTIDE SEQUENCE</scope>
    <source>
        <strain evidence="3">NS1</strain>
        <plasmid evidence="3">pNSL1</plasmid>
    </source>
</reference>
<geneLocation type="plasmid" evidence="3">
    <name>pNSL1</name>
</geneLocation>
<dbReference type="Pfam" id="PF13936">
    <property type="entry name" value="HTH_38"/>
    <property type="match status" value="1"/>
</dbReference>
<organism evidence="3">
    <name type="scientific">Rhodococcus sp. NS1</name>
    <dbReference type="NCBI Taxonomy" id="402236"/>
    <lineage>
        <taxon>Bacteria</taxon>
        <taxon>Bacillati</taxon>
        <taxon>Actinomycetota</taxon>
        <taxon>Actinomycetes</taxon>
        <taxon>Mycobacteriales</taxon>
        <taxon>Nocardiaceae</taxon>
        <taxon>Rhodococcus</taxon>
    </lineage>
</organism>
<gene>
    <name evidence="3" type="ORF">LRS1606.454</name>
</gene>
<feature type="domain" description="Transposase IS30-like HTH" evidence="2">
    <location>
        <begin position="1"/>
        <end position="20"/>
    </location>
</feature>
<dbReference type="AlphaFoldDB" id="A0A097SQR9"/>
<accession>A0A097SQR9</accession>
<evidence type="ECO:0000256" key="1">
    <source>
        <dbReference type="SAM" id="MobiDB-lite"/>
    </source>
</evidence>
<feature type="compositionally biased region" description="Basic residues" evidence="1">
    <location>
        <begin position="88"/>
        <end position="97"/>
    </location>
</feature>
<dbReference type="InterPro" id="IPR025246">
    <property type="entry name" value="IS30-like_HTH"/>
</dbReference>
<proteinExistence type="predicted"/>
<name>A0A097SQR9_9NOCA</name>
<protein>
    <recommendedName>
        <fullName evidence="2">Transposase IS30-like HTH domain-containing protein</fullName>
    </recommendedName>
</protein>
<keyword evidence="3" id="KW-0614">Plasmid</keyword>
<sequence length="142" mass="16030">MREIARKLGRAPSTISRELRCNVATRGGMLEYRASVAQWKAELMAQRPKTAKMVANPILREYVQDRLSGVIRGPDSAIVTGPVMPQWKGRRKPHRQDRRWPTTTAVSEDLCGSIPMMTTGRHSDRSNDQNAAHCDPEDQSFE</sequence>